<dbReference type="Proteomes" id="UP000887577">
    <property type="component" value="Unplaced"/>
</dbReference>
<evidence type="ECO:0000313" key="3">
    <source>
        <dbReference type="WBParaSite" id="PSU_v2.g18981.t1"/>
    </source>
</evidence>
<dbReference type="AlphaFoldDB" id="A0A914YHM4"/>
<keyword evidence="2" id="KW-1185">Reference proteome</keyword>
<dbReference type="Gene3D" id="2.60.120.620">
    <property type="entry name" value="q2cbj1_9rhob like domain"/>
    <property type="match status" value="1"/>
</dbReference>
<organism evidence="2 3">
    <name type="scientific">Panagrolaimus superbus</name>
    <dbReference type="NCBI Taxonomy" id="310955"/>
    <lineage>
        <taxon>Eukaryota</taxon>
        <taxon>Metazoa</taxon>
        <taxon>Ecdysozoa</taxon>
        <taxon>Nematoda</taxon>
        <taxon>Chromadorea</taxon>
        <taxon>Rhabditida</taxon>
        <taxon>Tylenchina</taxon>
        <taxon>Panagrolaimomorpha</taxon>
        <taxon>Panagrolaimoidea</taxon>
        <taxon>Panagrolaimidae</taxon>
        <taxon>Panagrolaimus</taxon>
    </lineage>
</organism>
<dbReference type="GO" id="GO:0051213">
    <property type="term" value="F:dioxygenase activity"/>
    <property type="evidence" value="ECO:0007669"/>
    <property type="project" value="InterPro"/>
</dbReference>
<sequence length="256" mass="29721">MALTRKTYWGPLNSNNNNNNDEQKLDSTVHEKTSFMKENGYVFLPQKFFYPPSFNNFQSHLDEIKSTFVNLKPDPYSSGNRYRACSDYFYNPETSSFDFYKIPLYQRPQFNAVDGGKARFYDCIDEKLYNNSAFNTLLNKDIDLVKRLEMVKFDKSLLLEILQVRYSPGILPSYSTPSWLHIDDEDVTIVHLIHVDENIIGGDTVISEDITGKNITKVMRLSKPFDTYMTNQTKFHAVTPMAKIDDTENDNEFSKC</sequence>
<accession>A0A914YHM4</accession>
<dbReference type="WBParaSite" id="PSU_v2.g18981.t1">
    <property type="protein sequence ID" value="PSU_v2.g18981.t1"/>
    <property type="gene ID" value="PSU_v2.g18981"/>
</dbReference>
<proteinExistence type="predicted"/>
<dbReference type="InterPro" id="IPR018724">
    <property type="entry name" value="2OG-Fe_dioxygenase"/>
</dbReference>
<evidence type="ECO:0000313" key="2">
    <source>
        <dbReference type="Proteomes" id="UP000887577"/>
    </source>
</evidence>
<name>A0A914YHM4_9BILA</name>
<protein>
    <submittedName>
        <fullName evidence="3">Uncharacterized protein</fullName>
    </submittedName>
</protein>
<dbReference type="Pfam" id="PF10014">
    <property type="entry name" value="2OG-Fe_Oxy_2"/>
    <property type="match status" value="1"/>
</dbReference>
<feature type="region of interest" description="Disordered" evidence="1">
    <location>
        <begin position="1"/>
        <end position="24"/>
    </location>
</feature>
<reference evidence="3" key="1">
    <citation type="submission" date="2022-11" db="UniProtKB">
        <authorList>
            <consortium name="WormBaseParasite"/>
        </authorList>
    </citation>
    <scope>IDENTIFICATION</scope>
</reference>
<evidence type="ECO:0000256" key="1">
    <source>
        <dbReference type="SAM" id="MobiDB-lite"/>
    </source>
</evidence>